<proteinExistence type="predicted"/>
<reference evidence="2 3" key="1">
    <citation type="submission" date="2021-03" db="EMBL/GenBank/DDBJ databases">
        <title>Genomic Encyclopedia of Type Strains, Phase IV (KMG-IV): sequencing the most valuable type-strain genomes for metagenomic binning, comparative biology and taxonomic classification.</title>
        <authorList>
            <person name="Goeker M."/>
        </authorList>
    </citation>
    <scope>NUCLEOTIDE SEQUENCE [LARGE SCALE GENOMIC DNA]</scope>
    <source>
        <strain evidence="2 3">DSM 23491</strain>
    </source>
</reference>
<organism evidence="2 3">
    <name type="scientific">Paenibacillus sediminis</name>
    <dbReference type="NCBI Taxonomy" id="664909"/>
    <lineage>
        <taxon>Bacteria</taxon>
        <taxon>Bacillati</taxon>
        <taxon>Bacillota</taxon>
        <taxon>Bacilli</taxon>
        <taxon>Bacillales</taxon>
        <taxon>Paenibacillaceae</taxon>
        <taxon>Paenibacillus</taxon>
    </lineage>
</organism>
<gene>
    <name evidence="2" type="ORF">J2Z20_002202</name>
</gene>
<dbReference type="EMBL" id="JAGGKP010000004">
    <property type="protein sequence ID" value="MBP1937309.1"/>
    <property type="molecule type" value="Genomic_DNA"/>
</dbReference>
<protein>
    <submittedName>
        <fullName evidence="2">Uncharacterized protein</fullName>
    </submittedName>
</protein>
<evidence type="ECO:0000313" key="2">
    <source>
        <dbReference type="EMBL" id="MBP1937309.1"/>
    </source>
</evidence>
<feature type="transmembrane region" description="Helical" evidence="1">
    <location>
        <begin position="20"/>
        <end position="39"/>
    </location>
</feature>
<dbReference type="Proteomes" id="UP001519273">
    <property type="component" value="Unassembled WGS sequence"/>
</dbReference>
<keyword evidence="1" id="KW-0812">Transmembrane</keyword>
<sequence>MYYSVHLDYNVLFGGGSTSQYLIGLALIAGVAVVINTVIHSLKSVRAKDAGSAAVPSIMM</sequence>
<keyword evidence="1" id="KW-1133">Transmembrane helix</keyword>
<evidence type="ECO:0000256" key="1">
    <source>
        <dbReference type="SAM" id="Phobius"/>
    </source>
</evidence>
<keyword evidence="3" id="KW-1185">Reference proteome</keyword>
<comment type="caution">
    <text evidence="2">The sequence shown here is derived from an EMBL/GenBank/DDBJ whole genome shotgun (WGS) entry which is preliminary data.</text>
</comment>
<name>A0ABS4H448_9BACL</name>
<dbReference type="RefSeq" id="WP_209849466.1">
    <property type="nucleotide sequence ID" value="NZ_CBCRVE010000011.1"/>
</dbReference>
<keyword evidence="1" id="KW-0472">Membrane</keyword>
<evidence type="ECO:0000313" key="3">
    <source>
        <dbReference type="Proteomes" id="UP001519273"/>
    </source>
</evidence>
<accession>A0ABS4H448</accession>